<dbReference type="RefSeq" id="WP_149390970.1">
    <property type="nucleotide sequence ID" value="NZ_SMRS01000005.1"/>
</dbReference>
<keyword evidence="2" id="KW-1185">Reference proteome</keyword>
<proteinExistence type="predicted"/>
<organism evidence="1 2">
    <name type="scientific">Nitrincola tapanii</name>
    <dbReference type="NCBI Taxonomy" id="1708751"/>
    <lineage>
        <taxon>Bacteria</taxon>
        <taxon>Pseudomonadati</taxon>
        <taxon>Pseudomonadota</taxon>
        <taxon>Gammaproteobacteria</taxon>
        <taxon>Oceanospirillales</taxon>
        <taxon>Oceanospirillaceae</taxon>
        <taxon>Nitrincola</taxon>
    </lineage>
</organism>
<name>A0A5A9W1W5_9GAMM</name>
<reference evidence="1 2" key="1">
    <citation type="submission" date="2019-03" db="EMBL/GenBank/DDBJ databases">
        <title>Nitrincola sp. nov. isolated from an Indian soda lake.</title>
        <authorList>
            <person name="Joshi A."/>
            <person name="Thite S.V."/>
            <person name="Joseph N."/>
            <person name="Dhotre D."/>
            <person name="Moorthy M."/>
            <person name="Shouche Y.S."/>
        </authorList>
    </citation>
    <scope>NUCLEOTIDE SEQUENCE [LARGE SCALE GENOMIC DNA]</scope>
    <source>
        <strain evidence="1 2">MEB193</strain>
    </source>
</reference>
<evidence type="ECO:0008006" key="3">
    <source>
        <dbReference type="Google" id="ProtNLM"/>
    </source>
</evidence>
<gene>
    <name evidence="1" type="ORF">E1H14_08230</name>
</gene>
<evidence type="ECO:0000313" key="1">
    <source>
        <dbReference type="EMBL" id="KAA0874790.1"/>
    </source>
</evidence>
<dbReference type="Proteomes" id="UP000325302">
    <property type="component" value="Unassembled WGS sequence"/>
</dbReference>
<accession>A0A5A9W1W5</accession>
<comment type="caution">
    <text evidence="1">The sequence shown here is derived from an EMBL/GenBank/DDBJ whole genome shotgun (WGS) entry which is preliminary data.</text>
</comment>
<dbReference type="OrthoDB" id="1016065at2"/>
<dbReference type="Pfam" id="PF09700">
    <property type="entry name" value="Cas_Cmr3"/>
    <property type="match status" value="1"/>
</dbReference>
<dbReference type="InterPro" id="IPR019117">
    <property type="entry name" value="CRISPR-assoc_protein_Cmr3"/>
</dbReference>
<evidence type="ECO:0000313" key="2">
    <source>
        <dbReference type="Proteomes" id="UP000325302"/>
    </source>
</evidence>
<protein>
    <recommendedName>
        <fullName evidence="3">CRISPR-associated protein Csx10</fullName>
    </recommendedName>
</protein>
<dbReference type="AlphaFoldDB" id="A0A5A9W1W5"/>
<dbReference type="EMBL" id="SMRS01000005">
    <property type="protein sequence ID" value="KAA0874790.1"/>
    <property type="molecule type" value="Genomic_DNA"/>
</dbReference>
<sequence length="525" mass="58465">MKLTQTFKVTLLQDLILSARAATEGGHEGLDYIPGANFLGAVAGKLYPSLNDDEAFALFHSGSIRFGDALPLTGDMKPCWPVPLSLHAYKGESYKEPHGVNSRFRSGVLFDPALQTAAANNRQPKQVRKGYCSAAGDLIEPLSQLHVKTALNAETNRAAEGQLFSYQSLCAGQEYYLVLQAESDYPELFQQVCECLLGELRLGRSRSAQFGKVKLEILDLKQSRPESAAGHSEELTLWLLSDLALLDPQGQPTLIPDAHSLGLPEGTEWLVEKSYLRSRRYSTFNGYRRSYDTERQVISRGSVLRYRLAKTLESEELQRLQQIGLYQEQGLGAVAVNPTLLKQSEPAFAPSSPVEHLPKAQKIQLPTGNAPELIRALQRRMQGSADSERFTRVAEAIFTRLLDMIVSARSWAGLLPGELLQDAPGRSQWGNIRALANDNRDRPQQFDEAFNRLLDERSAWKFEVSPNRKFSSCLKRAVHESCDEYSIPQEQRSEVLARVAVLAGSEQWQQALEGRLPSEIQGEPV</sequence>